<evidence type="ECO:0000313" key="2">
    <source>
        <dbReference type="EMBL" id="KRL95574.1"/>
    </source>
</evidence>
<sequence>MTVTFFQSQTPGSKTKWDLREILKTDIKWTTDIDFSAGQLTFGLVEVDEGYTPKNGDNIWFNWNHDHVFKGKIFKVDYDESETFTVTAYDSLRYFKNQDSLIWPVSTISQRFTKVAKLAGVKHKVVDKSTHKLVAEVADSKSYFDMLKDSFKSTRLATGHRYFLHDNYGVIELRRSPYKKLKYFIGDQSLMTGFSFTKSIDEAANVVRVVRTDKKKKQKTSSTAKAKKQTAAQKKAADVANTKLKTVTASGGSVERWGKLQIVEKAKDKANAAQMKKKAADILKSKNKQTYTLKLTTLATLSMVPGNQAMVKVKSLKDIGLGSKYLLITKATHTFGRTSHTADLEMKVRI</sequence>
<dbReference type="RefSeq" id="WP_057733383.1">
    <property type="nucleotide sequence ID" value="NZ_AZFS01000046.1"/>
</dbReference>
<feature type="domain" description="YqbQ/XkdQ" evidence="1">
    <location>
        <begin position="27"/>
        <end position="228"/>
    </location>
</feature>
<feature type="domain" description="YqbQ/XkdQ" evidence="1">
    <location>
        <begin position="246"/>
        <end position="347"/>
    </location>
</feature>
<dbReference type="OrthoDB" id="1698671at2"/>
<dbReference type="Pfam" id="PF24032">
    <property type="entry name" value="YQBQ"/>
    <property type="match status" value="2"/>
</dbReference>
<dbReference type="STRING" id="1423753.FD28_GL002547"/>
<keyword evidence="3" id="KW-1185">Reference proteome</keyword>
<comment type="caution">
    <text evidence="2">The sequence shown here is derived from an EMBL/GenBank/DDBJ whole genome shotgun (WGS) entry which is preliminary data.</text>
</comment>
<organism evidence="2 3">
    <name type="scientific">Levilactobacillus hammesii DSM 16381</name>
    <dbReference type="NCBI Taxonomy" id="1423753"/>
    <lineage>
        <taxon>Bacteria</taxon>
        <taxon>Bacillati</taxon>
        <taxon>Bacillota</taxon>
        <taxon>Bacilli</taxon>
        <taxon>Lactobacillales</taxon>
        <taxon>Lactobacillaceae</taxon>
        <taxon>Levilactobacillus</taxon>
    </lineage>
</organism>
<dbReference type="PATRIC" id="fig|1423753.3.peg.2675"/>
<evidence type="ECO:0000259" key="1">
    <source>
        <dbReference type="Pfam" id="PF24032"/>
    </source>
</evidence>
<gene>
    <name evidence="2" type="ORF">FD28_GL002547</name>
</gene>
<dbReference type="InterPro" id="IPR056937">
    <property type="entry name" value="YqbQ/XkdQ"/>
</dbReference>
<proteinExistence type="predicted"/>
<name>A0A0R1UQY3_9LACO</name>
<dbReference type="AlphaFoldDB" id="A0A0R1UQY3"/>
<accession>A0A0R1UQY3</accession>
<reference evidence="2 3" key="1">
    <citation type="journal article" date="2015" name="Genome Announc.">
        <title>Expanding the biotechnology potential of lactobacilli through comparative genomics of 213 strains and associated genera.</title>
        <authorList>
            <person name="Sun Z."/>
            <person name="Harris H.M."/>
            <person name="McCann A."/>
            <person name="Guo C."/>
            <person name="Argimon S."/>
            <person name="Zhang W."/>
            <person name="Yang X."/>
            <person name="Jeffery I.B."/>
            <person name="Cooney J.C."/>
            <person name="Kagawa T.F."/>
            <person name="Liu W."/>
            <person name="Song Y."/>
            <person name="Salvetti E."/>
            <person name="Wrobel A."/>
            <person name="Rasinkangas P."/>
            <person name="Parkhill J."/>
            <person name="Rea M.C."/>
            <person name="O'Sullivan O."/>
            <person name="Ritari J."/>
            <person name="Douillard F.P."/>
            <person name="Paul Ross R."/>
            <person name="Yang R."/>
            <person name="Briner A.E."/>
            <person name="Felis G.E."/>
            <person name="de Vos W.M."/>
            <person name="Barrangou R."/>
            <person name="Klaenhammer T.R."/>
            <person name="Caufield P.W."/>
            <person name="Cui Y."/>
            <person name="Zhang H."/>
            <person name="O'Toole P.W."/>
        </authorList>
    </citation>
    <scope>NUCLEOTIDE SEQUENCE [LARGE SCALE GENOMIC DNA]</scope>
    <source>
        <strain evidence="2 3">DSM 16381</strain>
    </source>
</reference>
<protein>
    <recommendedName>
        <fullName evidence="1">YqbQ/XkdQ domain-containing protein</fullName>
    </recommendedName>
</protein>
<dbReference type="Proteomes" id="UP000051580">
    <property type="component" value="Unassembled WGS sequence"/>
</dbReference>
<evidence type="ECO:0000313" key="3">
    <source>
        <dbReference type="Proteomes" id="UP000051580"/>
    </source>
</evidence>
<dbReference type="EMBL" id="AZFS01000046">
    <property type="protein sequence ID" value="KRL95574.1"/>
    <property type="molecule type" value="Genomic_DNA"/>
</dbReference>